<keyword evidence="2" id="KW-1185">Reference proteome</keyword>
<organism evidence="1 2">
    <name type="scientific">Aureobasidium melanogenum (strain CBS 110374)</name>
    <name type="common">Aureobasidium pullulans var. melanogenum</name>
    <dbReference type="NCBI Taxonomy" id="1043003"/>
    <lineage>
        <taxon>Eukaryota</taxon>
        <taxon>Fungi</taxon>
        <taxon>Dikarya</taxon>
        <taxon>Ascomycota</taxon>
        <taxon>Pezizomycotina</taxon>
        <taxon>Dothideomycetes</taxon>
        <taxon>Dothideomycetidae</taxon>
        <taxon>Dothideales</taxon>
        <taxon>Saccotheciaceae</taxon>
        <taxon>Aureobasidium</taxon>
    </lineage>
</organism>
<protein>
    <submittedName>
        <fullName evidence="1">Uncharacterized protein</fullName>
    </submittedName>
</protein>
<dbReference type="Proteomes" id="UP000030672">
    <property type="component" value="Unassembled WGS sequence"/>
</dbReference>
<sequence length="148" mass="16382">MTARGGRRIDEEFVLRKVAAEIFRDGVACVVRELSPAKLLRVDLEARSPSSKVQVGRDEERAQRGVDYRCLVVRDLMRSAADVERSGIYRKRARLSGPELGVTKLECSHREGDNNRKLTVVGALTIFKPTAASSALAQGSNLIYAQPR</sequence>
<evidence type="ECO:0000313" key="2">
    <source>
        <dbReference type="Proteomes" id="UP000030672"/>
    </source>
</evidence>
<gene>
    <name evidence="1" type="ORF">M437DRAFT_65220</name>
</gene>
<name>A0A074WN44_AURM1</name>
<reference evidence="1 2" key="1">
    <citation type="journal article" date="2014" name="BMC Genomics">
        <title>Genome sequencing of four Aureobasidium pullulans varieties: biotechnological potential, stress tolerance, and description of new species.</title>
        <authorList>
            <person name="Gostin Ar C."/>
            <person name="Ohm R.A."/>
            <person name="Kogej T."/>
            <person name="Sonjak S."/>
            <person name="Turk M."/>
            <person name="Zajc J."/>
            <person name="Zalar P."/>
            <person name="Grube M."/>
            <person name="Sun H."/>
            <person name="Han J."/>
            <person name="Sharma A."/>
            <person name="Chiniquy J."/>
            <person name="Ngan C.Y."/>
            <person name="Lipzen A."/>
            <person name="Barry K."/>
            <person name="Grigoriev I.V."/>
            <person name="Gunde-Cimerman N."/>
        </authorList>
    </citation>
    <scope>NUCLEOTIDE SEQUENCE [LARGE SCALE GENOMIC DNA]</scope>
    <source>
        <strain evidence="1 2">CBS 110374</strain>
    </source>
</reference>
<dbReference type="RefSeq" id="XP_040880944.1">
    <property type="nucleotide sequence ID" value="XM_041024559.1"/>
</dbReference>
<accession>A0A074WN44</accession>
<dbReference type="HOGENOM" id="CLU_1758453_0_0_1"/>
<evidence type="ECO:0000313" key="1">
    <source>
        <dbReference type="EMBL" id="KEQ63921.1"/>
    </source>
</evidence>
<dbReference type="AlphaFoldDB" id="A0A074WN44"/>
<dbReference type="GeneID" id="63917932"/>
<dbReference type="EMBL" id="KL584830">
    <property type="protein sequence ID" value="KEQ63921.1"/>
    <property type="molecule type" value="Genomic_DNA"/>
</dbReference>
<proteinExistence type="predicted"/>